<reference evidence="2" key="1">
    <citation type="submission" date="2017-04" db="EMBL/GenBank/DDBJ databases">
        <title>Genome evolution of the luminous symbionts of deep sea anglerfish.</title>
        <authorList>
            <person name="Hendry T.A."/>
        </authorList>
    </citation>
    <scope>NUCLEOTIDE SEQUENCE [LARGE SCALE GENOMIC DNA]</scope>
</reference>
<name>A0A2A5T4U0_9GAMM</name>
<dbReference type="EMBL" id="NBYY01000011">
    <property type="protein sequence ID" value="PCS23148.1"/>
    <property type="molecule type" value="Genomic_DNA"/>
</dbReference>
<dbReference type="AlphaFoldDB" id="A0A2A5T4U0"/>
<comment type="caution">
    <text evidence="1">The sequence shown here is derived from an EMBL/GenBank/DDBJ whole genome shotgun (WGS) entry which is preliminary data.</text>
</comment>
<evidence type="ECO:0000313" key="1">
    <source>
        <dbReference type="EMBL" id="PCS23148.1"/>
    </source>
</evidence>
<organism evidence="1 2">
    <name type="scientific">Candidatus Enterovibrio escicola</name>
    <dbReference type="NCBI Taxonomy" id="1927127"/>
    <lineage>
        <taxon>Bacteria</taxon>
        <taxon>Pseudomonadati</taxon>
        <taxon>Pseudomonadota</taxon>
        <taxon>Gammaproteobacteria</taxon>
        <taxon>Vibrionales</taxon>
        <taxon>Vibrionaceae</taxon>
        <taxon>Enterovibrio</taxon>
    </lineage>
</organism>
<keyword evidence="2" id="KW-1185">Reference proteome</keyword>
<sequence>MCQAALITRHWFMRCHCILKTKMAIINGELRSDTNILVR</sequence>
<evidence type="ECO:0000313" key="2">
    <source>
        <dbReference type="Proteomes" id="UP000219020"/>
    </source>
</evidence>
<dbReference type="Proteomes" id="UP000219020">
    <property type="component" value="Unassembled WGS sequence"/>
</dbReference>
<gene>
    <name evidence="1" type="ORF">BTN49_1144</name>
</gene>
<proteinExistence type="predicted"/>
<protein>
    <submittedName>
        <fullName evidence="1">Uncharacterized protein</fullName>
    </submittedName>
</protein>
<accession>A0A2A5T4U0</accession>